<sequence length="259" mass="27304">MKIGFIGMGNMAQAIVKGLILKEAAQSSNILAYAPSQEKLKKFAENTGIIPYSSLENMISDSDFVVVAVKPDIVSEVIAPIKDLLQNKALLSIAAGWDFSRYGEILDPSTRHLFIMPSTPVQIGEGISIFEQKHSLTADEFEQVEKLFSAIGIVQILPGDLMGVGGTISACTPAFFSMILEAVADGAVMHGLPRDAAYRLASQALAGTGKMQLETGLHPGALKDAVCSPGGLTIRGVASLENDGVRAAMINAVSASVKK</sequence>
<dbReference type="Pfam" id="PF14748">
    <property type="entry name" value="P5CR_dimer"/>
    <property type="match status" value="1"/>
</dbReference>
<dbReference type="InterPro" id="IPR028939">
    <property type="entry name" value="P5C_Rdtase_cat_N"/>
</dbReference>
<dbReference type="PIRSF" id="PIRSF000193">
    <property type="entry name" value="Pyrrol-5-carb_rd"/>
    <property type="match status" value="1"/>
</dbReference>
<evidence type="ECO:0000256" key="1">
    <source>
        <dbReference type="ARBA" id="ARBA00005525"/>
    </source>
</evidence>
<evidence type="ECO:0000313" key="11">
    <source>
        <dbReference type="Proteomes" id="UP001302662"/>
    </source>
</evidence>
<comment type="catalytic activity">
    <reaction evidence="4">
        <text>L-proline + NAD(+) = (S)-1-pyrroline-5-carboxylate + NADH + 2 H(+)</text>
        <dbReference type="Rhea" id="RHEA:14105"/>
        <dbReference type="ChEBI" id="CHEBI:15378"/>
        <dbReference type="ChEBI" id="CHEBI:17388"/>
        <dbReference type="ChEBI" id="CHEBI:57540"/>
        <dbReference type="ChEBI" id="CHEBI:57945"/>
        <dbReference type="ChEBI" id="CHEBI:60039"/>
        <dbReference type="EC" id="1.5.1.2"/>
    </reaction>
</comment>
<keyword evidence="11" id="KW-1185">Reference proteome</keyword>
<evidence type="ECO:0000256" key="3">
    <source>
        <dbReference type="ARBA" id="ARBA00023002"/>
    </source>
</evidence>
<dbReference type="EMBL" id="CP131062">
    <property type="protein sequence ID" value="WNY29337.1"/>
    <property type="molecule type" value="Genomic_DNA"/>
</dbReference>
<dbReference type="GO" id="GO:0055129">
    <property type="term" value="P:L-proline biosynthetic process"/>
    <property type="evidence" value="ECO:0007669"/>
    <property type="project" value="UniProtKB-UniRule"/>
</dbReference>
<dbReference type="InterPro" id="IPR029036">
    <property type="entry name" value="P5CR_dimer"/>
</dbReference>
<accession>A0AA96V9P3</accession>
<keyword evidence="3 4" id="KW-0560">Oxidoreductase</keyword>
<name>A0AA96V9P3_9EURY</name>
<dbReference type="HAMAP" id="MF_01925">
    <property type="entry name" value="P5C_reductase"/>
    <property type="match status" value="1"/>
</dbReference>
<dbReference type="SUPFAM" id="SSF51735">
    <property type="entry name" value="NAD(P)-binding Rossmann-fold domains"/>
    <property type="match status" value="1"/>
</dbReference>
<dbReference type="InterPro" id="IPR008927">
    <property type="entry name" value="6-PGluconate_DH-like_C_sf"/>
</dbReference>
<comment type="pathway">
    <text evidence="4 7">Amino-acid biosynthesis; L-proline biosynthesis; L-proline from L-glutamate 5-semialdehyde: step 1/1.</text>
</comment>
<dbReference type="Gene3D" id="3.40.50.720">
    <property type="entry name" value="NAD(P)-binding Rossmann-like Domain"/>
    <property type="match status" value="1"/>
</dbReference>
<dbReference type="Pfam" id="PF03807">
    <property type="entry name" value="F420_oxidored"/>
    <property type="match status" value="1"/>
</dbReference>
<reference evidence="10 11" key="1">
    <citation type="submission" date="2023-07" db="EMBL/GenBank/DDBJ databases">
        <title>Closed genome sequence of Methanimicrococcus sp. Es2.</title>
        <authorList>
            <person name="Protasov E."/>
            <person name="Platt K."/>
            <person name="Reeh H."/>
            <person name="Poehlein A."/>
            <person name="Daniel R."/>
            <person name="Brune A."/>
        </authorList>
    </citation>
    <scope>NUCLEOTIDE SEQUENCE [LARGE SCALE GENOMIC DNA]</scope>
    <source>
        <strain evidence="10 11">Es2</strain>
    </source>
</reference>
<dbReference type="SUPFAM" id="SSF48179">
    <property type="entry name" value="6-phosphogluconate dehydrogenase C-terminal domain-like"/>
    <property type="match status" value="1"/>
</dbReference>
<feature type="binding site" evidence="6">
    <location>
        <begin position="6"/>
        <end position="11"/>
    </location>
    <ligand>
        <name>NADP(+)</name>
        <dbReference type="ChEBI" id="CHEBI:58349"/>
    </ligand>
</feature>
<keyword evidence="4 7" id="KW-0028">Amino-acid biosynthesis</keyword>
<feature type="domain" description="Pyrroline-5-carboxylate reductase catalytic N-terminal" evidence="8">
    <location>
        <begin position="2"/>
        <end position="96"/>
    </location>
</feature>
<evidence type="ECO:0000256" key="6">
    <source>
        <dbReference type="PIRSR" id="PIRSR000193-1"/>
    </source>
</evidence>
<dbReference type="InterPro" id="IPR053790">
    <property type="entry name" value="P5CR-like_CS"/>
</dbReference>
<dbReference type="GO" id="GO:0005737">
    <property type="term" value="C:cytoplasm"/>
    <property type="evidence" value="ECO:0007669"/>
    <property type="project" value="UniProtKB-SubCell"/>
</dbReference>
<dbReference type="PANTHER" id="PTHR11645:SF0">
    <property type="entry name" value="PYRROLINE-5-CARBOXYLATE REDUCTASE 3"/>
    <property type="match status" value="1"/>
</dbReference>
<evidence type="ECO:0000256" key="7">
    <source>
        <dbReference type="RuleBase" id="RU003903"/>
    </source>
</evidence>
<keyword evidence="4" id="KW-0963">Cytoplasm</keyword>
<evidence type="ECO:0000256" key="2">
    <source>
        <dbReference type="ARBA" id="ARBA00022857"/>
    </source>
</evidence>
<dbReference type="EC" id="1.5.1.2" evidence="4 5"/>
<evidence type="ECO:0000256" key="4">
    <source>
        <dbReference type="HAMAP-Rule" id="MF_01925"/>
    </source>
</evidence>
<dbReference type="GO" id="GO:0004735">
    <property type="term" value="F:pyrroline-5-carboxylate reductase activity"/>
    <property type="evidence" value="ECO:0007669"/>
    <property type="project" value="UniProtKB-UniRule"/>
</dbReference>
<keyword evidence="4 7" id="KW-0641">Proline biosynthesis</keyword>
<evidence type="ECO:0000313" key="10">
    <source>
        <dbReference type="EMBL" id="WNY29337.1"/>
    </source>
</evidence>
<evidence type="ECO:0000256" key="5">
    <source>
        <dbReference type="NCBIfam" id="TIGR00112"/>
    </source>
</evidence>
<comment type="subcellular location">
    <subcellularLocation>
        <location evidence="4">Cytoplasm</location>
    </subcellularLocation>
</comment>
<comment type="function">
    <text evidence="4">Catalyzes the reduction of 1-pyrroline-5-carboxylate (PCA) to L-proline.</text>
</comment>
<gene>
    <name evidence="10" type="primary">proC_2</name>
    <name evidence="4" type="synonym">proC</name>
    <name evidence="10" type="ORF">MmiEs2_15640</name>
</gene>
<evidence type="ECO:0000259" key="9">
    <source>
        <dbReference type="Pfam" id="PF14748"/>
    </source>
</evidence>
<dbReference type="InterPro" id="IPR000304">
    <property type="entry name" value="Pyrroline-COOH_reductase"/>
</dbReference>
<comment type="catalytic activity">
    <reaction evidence="4 7">
        <text>L-proline + NADP(+) = (S)-1-pyrroline-5-carboxylate + NADPH + 2 H(+)</text>
        <dbReference type="Rhea" id="RHEA:14109"/>
        <dbReference type="ChEBI" id="CHEBI:15378"/>
        <dbReference type="ChEBI" id="CHEBI:17388"/>
        <dbReference type="ChEBI" id="CHEBI:57783"/>
        <dbReference type="ChEBI" id="CHEBI:58349"/>
        <dbReference type="ChEBI" id="CHEBI:60039"/>
        <dbReference type="EC" id="1.5.1.2"/>
    </reaction>
</comment>
<comment type="similarity">
    <text evidence="1 4 7">Belongs to the pyrroline-5-carboxylate reductase family.</text>
</comment>
<feature type="binding site" evidence="6">
    <location>
        <begin position="68"/>
        <end position="71"/>
    </location>
    <ligand>
        <name>NADP(+)</name>
        <dbReference type="ChEBI" id="CHEBI:58349"/>
    </ligand>
</feature>
<dbReference type="AlphaFoldDB" id="A0AA96V9P3"/>
<dbReference type="Proteomes" id="UP001302662">
    <property type="component" value="Chromosome"/>
</dbReference>
<dbReference type="FunFam" id="1.10.3730.10:FF:000001">
    <property type="entry name" value="Pyrroline-5-carboxylate reductase"/>
    <property type="match status" value="1"/>
</dbReference>
<dbReference type="NCBIfam" id="TIGR00112">
    <property type="entry name" value="proC"/>
    <property type="match status" value="1"/>
</dbReference>
<evidence type="ECO:0000259" key="8">
    <source>
        <dbReference type="Pfam" id="PF03807"/>
    </source>
</evidence>
<protein>
    <recommendedName>
        <fullName evidence="4 5">Pyrroline-5-carboxylate reductase</fullName>
        <shortName evidence="4">P5C reductase</shortName>
        <shortName evidence="4">P5CR</shortName>
        <ecNumber evidence="4 5">1.5.1.2</ecNumber>
    </recommendedName>
    <alternativeName>
        <fullName evidence="4">PCA reductase</fullName>
    </alternativeName>
</protein>
<dbReference type="PANTHER" id="PTHR11645">
    <property type="entry name" value="PYRROLINE-5-CARBOXYLATE REDUCTASE"/>
    <property type="match status" value="1"/>
</dbReference>
<organism evidence="10 11">
    <name type="scientific">Methanimicrococcus stummii</name>
    <dbReference type="NCBI Taxonomy" id="3028294"/>
    <lineage>
        <taxon>Archaea</taxon>
        <taxon>Methanobacteriati</taxon>
        <taxon>Methanobacteriota</taxon>
        <taxon>Stenosarchaea group</taxon>
        <taxon>Methanomicrobia</taxon>
        <taxon>Methanosarcinales</taxon>
        <taxon>Methanosarcinaceae</taxon>
        <taxon>Methanimicrococcus</taxon>
    </lineage>
</organism>
<dbReference type="Gene3D" id="1.10.3730.10">
    <property type="entry name" value="ProC C-terminal domain-like"/>
    <property type="match status" value="1"/>
</dbReference>
<dbReference type="InterPro" id="IPR036291">
    <property type="entry name" value="NAD(P)-bd_dom_sf"/>
</dbReference>
<keyword evidence="2 4" id="KW-0521">NADP</keyword>
<dbReference type="KEGG" id="mees:MmiEs2_15640"/>
<feature type="domain" description="Pyrroline-5-carboxylate reductase dimerisation" evidence="9">
    <location>
        <begin position="162"/>
        <end position="259"/>
    </location>
</feature>
<dbReference type="PROSITE" id="PS00521">
    <property type="entry name" value="P5CR"/>
    <property type="match status" value="1"/>
</dbReference>
<proteinExistence type="inferred from homology"/>